<feature type="signal peptide" evidence="1">
    <location>
        <begin position="1"/>
        <end position="19"/>
    </location>
</feature>
<name>A0A8J2NPT2_9HEXA</name>
<comment type="caution">
    <text evidence="2">The sequence shown here is derived from an EMBL/GenBank/DDBJ whole genome shotgun (WGS) entry which is preliminary data.</text>
</comment>
<gene>
    <name evidence="2" type="ORF">AFUS01_LOCUS6954</name>
</gene>
<evidence type="ECO:0000313" key="3">
    <source>
        <dbReference type="Proteomes" id="UP000708208"/>
    </source>
</evidence>
<dbReference type="Proteomes" id="UP000708208">
    <property type="component" value="Unassembled WGS sequence"/>
</dbReference>
<sequence>MNFQLGLQIFFFLFLETICVPCNQPELPEVIQANAKCKTELGRSPSWE</sequence>
<keyword evidence="3" id="KW-1185">Reference proteome</keyword>
<evidence type="ECO:0000256" key="1">
    <source>
        <dbReference type="SAM" id="SignalP"/>
    </source>
</evidence>
<reference evidence="2" key="1">
    <citation type="submission" date="2021-06" db="EMBL/GenBank/DDBJ databases">
        <authorList>
            <person name="Hodson N. C."/>
            <person name="Mongue J. A."/>
            <person name="Jaron S. K."/>
        </authorList>
    </citation>
    <scope>NUCLEOTIDE SEQUENCE</scope>
</reference>
<accession>A0A8J2NPT2</accession>
<evidence type="ECO:0000313" key="2">
    <source>
        <dbReference type="EMBL" id="CAG7717498.1"/>
    </source>
</evidence>
<keyword evidence="1" id="KW-0732">Signal</keyword>
<feature type="chain" id="PRO_5035181238" evidence="1">
    <location>
        <begin position="20"/>
        <end position="48"/>
    </location>
</feature>
<protein>
    <submittedName>
        <fullName evidence="2">Uncharacterized protein</fullName>
    </submittedName>
</protein>
<dbReference type="AlphaFoldDB" id="A0A8J2NPT2"/>
<dbReference type="EMBL" id="CAJVCH010046386">
    <property type="protein sequence ID" value="CAG7717498.1"/>
    <property type="molecule type" value="Genomic_DNA"/>
</dbReference>
<proteinExistence type="predicted"/>
<organism evidence="2 3">
    <name type="scientific">Allacma fusca</name>
    <dbReference type="NCBI Taxonomy" id="39272"/>
    <lineage>
        <taxon>Eukaryota</taxon>
        <taxon>Metazoa</taxon>
        <taxon>Ecdysozoa</taxon>
        <taxon>Arthropoda</taxon>
        <taxon>Hexapoda</taxon>
        <taxon>Collembola</taxon>
        <taxon>Symphypleona</taxon>
        <taxon>Sminthuridae</taxon>
        <taxon>Allacma</taxon>
    </lineage>
</organism>
<feature type="non-terminal residue" evidence="2">
    <location>
        <position position="1"/>
    </location>
</feature>